<feature type="non-terminal residue" evidence="1">
    <location>
        <position position="1"/>
    </location>
</feature>
<evidence type="ECO:0000313" key="1">
    <source>
        <dbReference type="EMBL" id="CDW23400.1"/>
    </source>
</evidence>
<reference evidence="1" key="1">
    <citation type="submission" date="2014-05" db="EMBL/GenBank/DDBJ databases">
        <authorList>
            <person name="Chronopoulou M."/>
        </authorList>
    </citation>
    <scope>NUCLEOTIDE SEQUENCE</scope>
    <source>
        <tissue evidence="1">Whole organism</tissue>
    </source>
</reference>
<protein>
    <submittedName>
        <fullName evidence="1">Uncharacterized protein</fullName>
    </submittedName>
</protein>
<accession>A0A0K2TC47</accession>
<dbReference type="EMBL" id="HACA01006039">
    <property type="protein sequence ID" value="CDW23400.1"/>
    <property type="molecule type" value="Transcribed_RNA"/>
</dbReference>
<sequence length="57" mass="6840">KPYYVLRCSTIKKLLNQFIHARFTYVYSNKYLKICKNSSVYKQNRLLNPILPIKTKS</sequence>
<organism evidence="1">
    <name type="scientific">Lepeophtheirus salmonis</name>
    <name type="common">Salmon louse</name>
    <name type="synonym">Caligus salmonis</name>
    <dbReference type="NCBI Taxonomy" id="72036"/>
    <lineage>
        <taxon>Eukaryota</taxon>
        <taxon>Metazoa</taxon>
        <taxon>Ecdysozoa</taxon>
        <taxon>Arthropoda</taxon>
        <taxon>Crustacea</taxon>
        <taxon>Multicrustacea</taxon>
        <taxon>Hexanauplia</taxon>
        <taxon>Copepoda</taxon>
        <taxon>Siphonostomatoida</taxon>
        <taxon>Caligidae</taxon>
        <taxon>Lepeophtheirus</taxon>
    </lineage>
</organism>
<proteinExistence type="predicted"/>
<dbReference type="AlphaFoldDB" id="A0A0K2TC47"/>
<name>A0A0K2TC47_LEPSM</name>